<comment type="caution">
    <text evidence="3">The sequence shown here is derived from an EMBL/GenBank/DDBJ whole genome shotgun (WGS) entry which is preliminary data.</text>
</comment>
<dbReference type="Pfam" id="PF01547">
    <property type="entry name" value="SBP_bac_1"/>
    <property type="match status" value="1"/>
</dbReference>
<sequence length="441" mass="48964">MKLINFKYFPIISIILIFSIVTTCKDTSLQVNNYKNQEKIKLNCIMSSEDNNKLEAFKTFSNDIKTLLPNYDVNFKFIKGDMPTYETKVKVLLSSTDIPDVFFSDNGNLSTELLSTDSVQPIDKYLDKLKFWDIVIPSAKIVGYKNHIYAVPFDPIYYQVIEINTDLFQQNNIKPPTDFNELKTAISIFKSKGIVPIALGGKNGTSVYKMIEAFSATIDPKITSKLIEKKGDFSDESFKQSATKVKELMDMAAFEQNFASSSDQDAANLFTSGKAAMYCTDSSNFKISNQKLNGKCGLLRYPTIGDSAKENINSTLIGGVTKNSGLFVSTASEHPSEAVNLAVEMSKYYNKYLYEKQNNHAIIYLPNKLNLKSPPNNNIALQSLMLGLADSKNTSSSSLLQGNNISAAASKAITDDSSAFMTGLLSVDNYTKRMDNGLKLK</sequence>
<accession>A0A949X406</accession>
<reference evidence="3" key="1">
    <citation type="submission" date="2020-12" db="EMBL/GenBank/DDBJ databases">
        <title>Clostridium thailandense sp. nov., a novel acetogenic bacterium isolated from peat land soil in Thailand.</title>
        <authorList>
            <person name="Chaikitkaew S."/>
            <person name="Birkeland N.K."/>
        </authorList>
    </citation>
    <scope>NUCLEOTIDE SEQUENCE</scope>
    <source>
        <strain evidence="3">PL3</strain>
    </source>
</reference>
<dbReference type="InterPro" id="IPR050490">
    <property type="entry name" value="Bact_solute-bd_prot1"/>
</dbReference>
<dbReference type="PANTHER" id="PTHR43649">
    <property type="entry name" value="ARABINOSE-BINDING PROTEIN-RELATED"/>
    <property type="match status" value="1"/>
</dbReference>
<evidence type="ECO:0000256" key="1">
    <source>
        <dbReference type="ARBA" id="ARBA00008520"/>
    </source>
</evidence>
<dbReference type="EMBL" id="JAEEGC010000039">
    <property type="protein sequence ID" value="MBV7273228.1"/>
    <property type="molecule type" value="Genomic_DNA"/>
</dbReference>
<protein>
    <submittedName>
        <fullName evidence="3">Extracellular solute-binding protein</fullName>
    </submittedName>
</protein>
<comment type="similarity">
    <text evidence="1">Belongs to the bacterial solute-binding protein 1 family.</text>
</comment>
<proteinExistence type="inferred from homology"/>
<dbReference type="PANTHER" id="PTHR43649:SF29">
    <property type="entry name" value="OSMOPROTECTIVE COMPOUNDS-BINDING PROTEIN GGTB"/>
    <property type="match status" value="1"/>
</dbReference>
<organism evidence="3 4">
    <name type="scientific">Clostridium thailandense</name>
    <dbReference type="NCBI Taxonomy" id="2794346"/>
    <lineage>
        <taxon>Bacteria</taxon>
        <taxon>Bacillati</taxon>
        <taxon>Bacillota</taxon>
        <taxon>Clostridia</taxon>
        <taxon>Eubacteriales</taxon>
        <taxon>Clostridiaceae</taxon>
        <taxon>Clostridium</taxon>
    </lineage>
</organism>
<evidence type="ECO:0000256" key="2">
    <source>
        <dbReference type="ARBA" id="ARBA00022448"/>
    </source>
</evidence>
<evidence type="ECO:0000313" key="4">
    <source>
        <dbReference type="Proteomes" id="UP000694308"/>
    </source>
</evidence>
<dbReference type="Proteomes" id="UP000694308">
    <property type="component" value="Unassembled WGS sequence"/>
</dbReference>
<name>A0A949X406_9CLOT</name>
<dbReference type="InterPro" id="IPR006059">
    <property type="entry name" value="SBP"/>
</dbReference>
<evidence type="ECO:0000313" key="3">
    <source>
        <dbReference type="EMBL" id="MBV7273228.1"/>
    </source>
</evidence>
<keyword evidence="2" id="KW-0813">Transport</keyword>
<keyword evidence="4" id="KW-1185">Reference proteome</keyword>
<gene>
    <name evidence="3" type="ORF">I6U48_09940</name>
</gene>
<dbReference type="RefSeq" id="WP_218320252.1">
    <property type="nucleotide sequence ID" value="NZ_JAEEGC010000039.1"/>
</dbReference>
<dbReference type="AlphaFoldDB" id="A0A949X406"/>